<name>A0A8J4M5V5_9PROT</name>
<dbReference type="AlphaFoldDB" id="A0A8J4M5V5"/>
<evidence type="ECO:0000256" key="3">
    <source>
        <dbReference type="SAM" id="Phobius"/>
    </source>
</evidence>
<keyword evidence="1" id="KW-0175">Coiled coil</keyword>
<evidence type="ECO:0000256" key="1">
    <source>
        <dbReference type="SAM" id="Coils"/>
    </source>
</evidence>
<keyword evidence="3" id="KW-0472">Membrane</keyword>
<feature type="region of interest" description="Disordered" evidence="2">
    <location>
        <begin position="86"/>
        <end position="149"/>
    </location>
</feature>
<gene>
    <name evidence="4" type="ORF">ENY07_07930</name>
</gene>
<feature type="compositionally biased region" description="Pro residues" evidence="2">
    <location>
        <begin position="92"/>
        <end position="106"/>
    </location>
</feature>
<keyword evidence="3" id="KW-1133">Transmembrane helix</keyword>
<dbReference type="EMBL" id="DTQM01000158">
    <property type="protein sequence ID" value="HGC43132.1"/>
    <property type="molecule type" value="Genomic_DNA"/>
</dbReference>
<protein>
    <submittedName>
        <fullName evidence="4">Uncharacterized protein</fullName>
    </submittedName>
</protein>
<keyword evidence="3" id="KW-0812">Transmembrane</keyword>
<feature type="compositionally biased region" description="Basic and acidic residues" evidence="2">
    <location>
        <begin position="124"/>
        <end position="149"/>
    </location>
</feature>
<organism evidence="4">
    <name type="scientific">Acidicaldus sp</name>
    <dbReference type="NCBI Taxonomy" id="1872105"/>
    <lineage>
        <taxon>Bacteria</taxon>
        <taxon>Pseudomonadati</taxon>
        <taxon>Pseudomonadota</taxon>
        <taxon>Alphaproteobacteria</taxon>
        <taxon>Acetobacterales</taxon>
        <taxon>Acetobacteraceae</taxon>
        <taxon>Acidicaldus</taxon>
    </lineage>
</organism>
<reference evidence="4" key="1">
    <citation type="journal article" date="2020" name="mSystems">
        <title>Genome- and Community-Level Interaction Insights into Carbon Utilization and Element Cycling Functions of Hydrothermarchaeota in Hydrothermal Sediment.</title>
        <authorList>
            <person name="Zhou Z."/>
            <person name="Liu Y."/>
            <person name="Xu W."/>
            <person name="Pan J."/>
            <person name="Luo Z.H."/>
            <person name="Li M."/>
        </authorList>
    </citation>
    <scope>NUCLEOTIDE SEQUENCE</scope>
    <source>
        <strain evidence="4">SpSt-997</strain>
    </source>
</reference>
<accession>A0A8J4M5V5</accession>
<evidence type="ECO:0000313" key="4">
    <source>
        <dbReference type="EMBL" id="HGC43132.1"/>
    </source>
</evidence>
<comment type="caution">
    <text evidence="4">The sequence shown here is derived from an EMBL/GenBank/DDBJ whole genome shotgun (WGS) entry which is preliminary data.</text>
</comment>
<proteinExistence type="predicted"/>
<feature type="transmembrane region" description="Helical" evidence="3">
    <location>
        <begin position="15"/>
        <end position="41"/>
    </location>
</feature>
<evidence type="ECO:0000256" key="2">
    <source>
        <dbReference type="SAM" id="MobiDB-lite"/>
    </source>
</evidence>
<feature type="coiled-coil region" evidence="1">
    <location>
        <begin position="38"/>
        <end position="65"/>
    </location>
</feature>
<sequence length="149" mass="16611">MTIALPFLPDWLPGWVPIALLVPGLLYLLAFLFMPFSVIGLKARIEGLEGRLDELQNDLRTLVLRLPEPVRGGGAEDFSLYAGPERGVRVAEPPPPPPIPPVPRPVMVPRAAPLDPTLPPLRPPRGERERGEEERGAMRRSEPRLDWPR</sequence>